<proteinExistence type="predicted"/>
<dbReference type="InterPro" id="IPR008861">
    <property type="entry name" value="GpX-like"/>
</dbReference>
<reference evidence="1 2" key="1">
    <citation type="journal article" date="2015" name="Stand. Genomic Sci.">
        <title>Genomic Encyclopedia of Bacterial and Archaeal Type Strains, Phase III: the genomes of soil and plant-associated and newly described type strains.</title>
        <authorList>
            <person name="Whitman W.B."/>
            <person name="Woyke T."/>
            <person name="Klenk H.P."/>
            <person name="Zhou Y."/>
            <person name="Lilburn T.G."/>
            <person name="Beck B.J."/>
            <person name="De Vos P."/>
            <person name="Vandamme P."/>
            <person name="Eisen J.A."/>
            <person name="Garrity G."/>
            <person name="Hugenholtz P."/>
            <person name="Kyrpides N.C."/>
        </authorList>
    </citation>
    <scope>NUCLEOTIDE SEQUENCE [LARGE SCALE GENOMIC DNA]</scope>
    <source>
        <strain evidence="1 2">CGMCC 1.7748</strain>
    </source>
</reference>
<gene>
    <name evidence="1" type="ORF">IQ35_02099</name>
</gene>
<dbReference type="RefSeq" id="WP_199739948.1">
    <property type="nucleotide sequence ID" value="NZ_JACIIY010000006.1"/>
</dbReference>
<name>A0A562KCU1_SPHWJ</name>
<protein>
    <submittedName>
        <fullName evidence="1">Phage tail protein X</fullName>
    </submittedName>
</protein>
<evidence type="ECO:0000313" key="2">
    <source>
        <dbReference type="Proteomes" id="UP000316624"/>
    </source>
</evidence>
<keyword evidence="2" id="KW-1185">Reference proteome</keyword>
<accession>A0A562KCU1</accession>
<organism evidence="1 2">
    <name type="scientific">Sphingobium wenxiniae (strain DSM 21828 / CGMCC 1.7748 / JZ-1)</name>
    <dbReference type="NCBI Taxonomy" id="595605"/>
    <lineage>
        <taxon>Bacteria</taxon>
        <taxon>Pseudomonadati</taxon>
        <taxon>Pseudomonadota</taxon>
        <taxon>Alphaproteobacteria</taxon>
        <taxon>Sphingomonadales</taxon>
        <taxon>Sphingomonadaceae</taxon>
        <taxon>Sphingobium</taxon>
    </lineage>
</organism>
<dbReference type="EMBL" id="VLKK01000007">
    <property type="protein sequence ID" value="TWH93192.1"/>
    <property type="molecule type" value="Genomic_DNA"/>
</dbReference>
<dbReference type="Pfam" id="PF05489">
    <property type="entry name" value="Phage_tail_X"/>
    <property type="match status" value="1"/>
</dbReference>
<dbReference type="AlphaFoldDB" id="A0A562KCU1"/>
<comment type="caution">
    <text evidence="1">The sequence shown here is derived from an EMBL/GenBank/DDBJ whole genome shotgun (WGS) entry which is preliminary data.</text>
</comment>
<evidence type="ECO:0000313" key="1">
    <source>
        <dbReference type="EMBL" id="TWH93192.1"/>
    </source>
</evidence>
<sequence length="74" mass="7836">MAAAMRLIAKQGDTIDLLLFRDAGLGPAHVSRVLEANPGLSRHDPILPLGTLITVPATDNAAAARTLPLIQLWD</sequence>
<dbReference type="Proteomes" id="UP000316624">
    <property type="component" value="Unassembled WGS sequence"/>
</dbReference>